<keyword evidence="2" id="KW-1185">Reference proteome</keyword>
<reference evidence="1" key="1">
    <citation type="journal article" date="2023" name="Int. J. Syst. Evol. Microbiol.">
        <title>Collibacillus ludicampi gen. nov., sp. nov., a new soil bacterium of the family Alicyclobacillaceae.</title>
        <authorList>
            <person name="Jojima T."/>
            <person name="Ioku Y."/>
            <person name="Fukuta Y."/>
            <person name="Shirasaka N."/>
            <person name="Matsumura Y."/>
            <person name="Mori M."/>
        </authorList>
    </citation>
    <scope>NUCLEOTIDE SEQUENCE</scope>
    <source>
        <strain evidence="1">TP075</strain>
    </source>
</reference>
<accession>A0AAV4LCI8</accession>
<proteinExistence type="predicted"/>
<sequence length="49" mass="5217">MLLAVTVGVGLTSGVLLILQAYHLSHVVNAVFLEHAPLQQVKPGLWILG</sequence>
<dbReference type="Proteomes" id="UP001057291">
    <property type="component" value="Unassembled WGS sequence"/>
</dbReference>
<name>A0AAV4LCI8_9BACL</name>
<dbReference type="RefSeq" id="WP_282198632.1">
    <property type="nucleotide sequence ID" value="NZ_BOQE01000001.1"/>
</dbReference>
<organism evidence="1 2">
    <name type="scientific">Collibacillus ludicampi</name>
    <dbReference type="NCBI Taxonomy" id="2771369"/>
    <lineage>
        <taxon>Bacteria</taxon>
        <taxon>Bacillati</taxon>
        <taxon>Bacillota</taxon>
        <taxon>Bacilli</taxon>
        <taxon>Bacillales</taxon>
        <taxon>Alicyclobacillaceae</taxon>
        <taxon>Collibacillus</taxon>
    </lineage>
</organism>
<gene>
    <name evidence="1" type="ORF">DNHGIG_09800</name>
</gene>
<evidence type="ECO:0000313" key="1">
    <source>
        <dbReference type="EMBL" id="GIM45431.1"/>
    </source>
</evidence>
<comment type="caution">
    <text evidence="1">The sequence shown here is derived from an EMBL/GenBank/DDBJ whole genome shotgun (WGS) entry which is preliminary data.</text>
</comment>
<dbReference type="AlphaFoldDB" id="A0AAV4LCI8"/>
<protein>
    <submittedName>
        <fullName evidence="1">Uncharacterized protein</fullName>
    </submittedName>
</protein>
<evidence type="ECO:0000313" key="2">
    <source>
        <dbReference type="Proteomes" id="UP001057291"/>
    </source>
</evidence>
<dbReference type="EMBL" id="BOQE01000001">
    <property type="protein sequence ID" value="GIM45431.1"/>
    <property type="molecule type" value="Genomic_DNA"/>
</dbReference>